<protein>
    <submittedName>
        <fullName evidence="2">DUF3307 domain-containing protein</fullName>
    </submittedName>
</protein>
<dbReference type="InterPro" id="IPR021737">
    <property type="entry name" value="Phage_phiKZ_Orf197"/>
</dbReference>
<keyword evidence="1" id="KW-0472">Membrane</keyword>
<proteinExistence type="predicted"/>
<feature type="transmembrane region" description="Helical" evidence="1">
    <location>
        <begin position="149"/>
        <end position="173"/>
    </location>
</feature>
<feature type="transmembrane region" description="Helical" evidence="1">
    <location>
        <begin position="230"/>
        <end position="251"/>
    </location>
</feature>
<dbReference type="EMBL" id="JAAVUM010000007">
    <property type="protein sequence ID" value="NKE06065.1"/>
    <property type="molecule type" value="Genomic_DNA"/>
</dbReference>
<feature type="transmembrane region" description="Helical" evidence="1">
    <location>
        <begin position="6"/>
        <end position="23"/>
    </location>
</feature>
<organism evidence="2 3">
    <name type="scientific">Mesobacillus selenatarsenatis</name>
    <dbReference type="NCBI Taxonomy" id="388741"/>
    <lineage>
        <taxon>Bacteria</taxon>
        <taxon>Bacillati</taxon>
        <taxon>Bacillota</taxon>
        <taxon>Bacilli</taxon>
        <taxon>Bacillales</taxon>
        <taxon>Bacillaceae</taxon>
        <taxon>Mesobacillus</taxon>
    </lineage>
</organism>
<name>A0A846TPE8_9BACI</name>
<evidence type="ECO:0000313" key="3">
    <source>
        <dbReference type="Proteomes" id="UP000587942"/>
    </source>
</evidence>
<gene>
    <name evidence="2" type="ORF">GWK17_11405</name>
</gene>
<comment type="caution">
    <text evidence="2">The sequence shown here is derived from an EMBL/GenBank/DDBJ whole genome shotgun (WGS) entry which is preliminary data.</text>
</comment>
<dbReference type="Pfam" id="PF11750">
    <property type="entry name" value="DUF3307"/>
    <property type="match status" value="1"/>
</dbReference>
<keyword evidence="1" id="KW-0812">Transmembrane</keyword>
<evidence type="ECO:0000256" key="1">
    <source>
        <dbReference type="SAM" id="Phobius"/>
    </source>
</evidence>
<feature type="transmembrane region" description="Helical" evidence="1">
    <location>
        <begin position="271"/>
        <end position="290"/>
    </location>
</feature>
<evidence type="ECO:0000313" key="2">
    <source>
        <dbReference type="EMBL" id="NKE06065.1"/>
    </source>
</evidence>
<feature type="transmembrane region" description="Helical" evidence="1">
    <location>
        <begin position="63"/>
        <end position="81"/>
    </location>
</feature>
<feature type="transmembrane region" description="Helical" evidence="1">
    <location>
        <begin position="39"/>
        <end position="57"/>
    </location>
</feature>
<reference evidence="2 3" key="1">
    <citation type="submission" date="2020-03" db="EMBL/GenBank/DDBJ databases">
        <authorList>
            <person name="Sun Q."/>
        </authorList>
    </citation>
    <scope>NUCLEOTIDE SEQUENCE [LARGE SCALE GENOMIC DNA]</scope>
    <source>
        <strain evidence="2 3">KACC 21451</strain>
    </source>
</reference>
<dbReference type="Proteomes" id="UP000587942">
    <property type="component" value="Unassembled WGS sequence"/>
</dbReference>
<sequence length="295" mass="34055">MKGAGMLLLSLIIAHLIADFYLQTDRMVQDKLKNIKKHIFHHFLVNAAVLSAGWLFFYEQNDLVTTVLWPVLYITGTHLIIDMVKIQLVDQYTSREHLSKLWFFIVDQALHLFMLLTAMQLFYEISLVSNVDRFINLLFEEGRNLDASATMLVIVIILILGTSVSGHMIRILLGSLPGQLLTFEGKYTFKNELKEQAYPQANRGERGLSEQYSYMIFNKHDMSRGKLIGYIERLLVILLTYYSSYPAIAFIVTAKSIARFKQMDDRDWAEYFLLGTLTSMFLGIMFGILLREILN</sequence>
<dbReference type="AlphaFoldDB" id="A0A846TPE8"/>
<keyword evidence="1" id="KW-1133">Transmembrane helix</keyword>
<accession>A0A846TPE8</accession>
<feature type="transmembrane region" description="Helical" evidence="1">
    <location>
        <begin position="101"/>
        <end position="123"/>
    </location>
</feature>